<keyword evidence="9" id="KW-1185">Reference proteome</keyword>
<dbReference type="Pfam" id="PF13620">
    <property type="entry name" value="CarboxypepD_reg"/>
    <property type="match status" value="1"/>
</dbReference>
<evidence type="ECO:0000256" key="4">
    <source>
        <dbReference type="SAM" id="MobiDB-lite"/>
    </source>
</evidence>
<comment type="caution">
    <text evidence="8">The sequence shown here is derived from an EMBL/GenBank/DDBJ whole genome shotgun (WGS) entry which is preliminary data.</text>
</comment>
<dbReference type="InterPro" id="IPR008969">
    <property type="entry name" value="CarboxyPept-like_regulatory"/>
</dbReference>
<dbReference type="Gene3D" id="2.40.170.20">
    <property type="entry name" value="TonB-dependent receptor, beta-barrel domain"/>
    <property type="match status" value="1"/>
</dbReference>
<feature type="compositionally biased region" description="Basic and acidic residues" evidence="4">
    <location>
        <begin position="807"/>
        <end position="823"/>
    </location>
</feature>
<proteinExistence type="predicted"/>
<dbReference type="OrthoDB" id="905812at2"/>
<comment type="subcellular location">
    <subcellularLocation>
        <location evidence="1">Cell outer membrane</location>
    </subcellularLocation>
</comment>
<dbReference type="Proteomes" id="UP000272117">
    <property type="component" value="Unassembled WGS sequence"/>
</dbReference>
<evidence type="ECO:0000256" key="2">
    <source>
        <dbReference type="ARBA" id="ARBA00023136"/>
    </source>
</evidence>
<dbReference type="InterPro" id="IPR036942">
    <property type="entry name" value="Beta-barrel_TonB_sf"/>
</dbReference>
<keyword evidence="8" id="KW-0675">Receptor</keyword>
<evidence type="ECO:0000313" key="9">
    <source>
        <dbReference type="Proteomes" id="UP000272117"/>
    </source>
</evidence>
<evidence type="ECO:0000256" key="5">
    <source>
        <dbReference type="SAM" id="SignalP"/>
    </source>
</evidence>
<dbReference type="Gene3D" id="2.60.40.1120">
    <property type="entry name" value="Carboxypeptidase-like, regulatory domain"/>
    <property type="match status" value="1"/>
</dbReference>
<keyword evidence="2" id="KW-0472">Membrane</keyword>
<dbReference type="PANTHER" id="PTHR40980">
    <property type="entry name" value="PLUG DOMAIN-CONTAINING PROTEIN"/>
    <property type="match status" value="1"/>
</dbReference>
<dbReference type="PANTHER" id="PTHR40980:SF4">
    <property type="entry name" value="TONB-DEPENDENT RECEPTOR-LIKE BETA-BARREL DOMAIN-CONTAINING PROTEIN"/>
    <property type="match status" value="1"/>
</dbReference>
<dbReference type="SUPFAM" id="SSF49464">
    <property type="entry name" value="Carboxypeptidase regulatory domain-like"/>
    <property type="match status" value="1"/>
</dbReference>
<reference evidence="8 9" key="1">
    <citation type="submission" date="2018-11" db="EMBL/GenBank/DDBJ databases">
        <title>Rufibacter latericius sp. nov., isolated from water in Baiyang Lake.</title>
        <authorList>
            <person name="Yang Y."/>
        </authorList>
    </citation>
    <scope>NUCLEOTIDE SEQUENCE [LARGE SCALE GENOMIC DNA]</scope>
    <source>
        <strain evidence="8 9">R-22-1c-1</strain>
    </source>
</reference>
<keyword evidence="5" id="KW-0732">Signal</keyword>
<dbReference type="GO" id="GO:0009279">
    <property type="term" value="C:cell outer membrane"/>
    <property type="evidence" value="ECO:0007669"/>
    <property type="project" value="UniProtKB-SubCell"/>
</dbReference>
<evidence type="ECO:0000256" key="3">
    <source>
        <dbReference type="ARBA" id="ARBA00023237"/>
    </source>
</evidence>
<protein>
    <submittedName>
        <fullName evidence="8">TonB-dependent receptor</fullName>
    </submittedName>
</protein>
<feature type="chain" id="PRO_5017951592" evidence="5">
    <location>
        <begin position="20"/>
        <end position="823"/>
    </location>
</feature>
<dbReference type="Pfam" id="PF07715">
    <property type="entry name" value="Plug"/>
    <property type="match status" value="1"/>
</dbReference>
<name>A0A3M9N0Z0_9BACT</name>
<organism evidence="8 9">
    <name type="scientific">Rufibacter latericius</name>
    <dbReference type="NCBI Taxonomy" id="2487040"/>
    <lineage>
        <taxon>Bacteria</taxon>
        <taxon>Pseudomonadati</taxon>
        <taxon>Bacteroidota</taxon>
        <taxon>Cytophagia</taxon>
        <taxon>Cytophagales</taxon>
        <taxon>Hymenobacteraceae</taxon>
        <taxon>Rufibacter</taxon>
    </lineage>
</organism>
<evidence type="ECO:0000313" key="8">
    <source>
        <dbReference type="EMBL" id="RNI31065.1"/>
    </source>
</evidence>
<feature type="region of interest" description="Disordered" evidence="4">
    <location>
        <begin position="804"/>
        <end position="823"/>
    </location>
</feature>
<sequence length="823" mass="91922">MKKLFLPFLLLLLSPLAWAQQTGKITGAVQDQSNKPLEAATVSLLKAQDSSLVKISITDATGKFELENLTFNNYLVVVNAMGYKLYQSAPLTLDAANQQLSLPTITLEQNGGQVLQEVTVASQKLFVEQKIDRTVVNVDALLSNAGTSALEVLEKSPGVLVGENGSISLKGKAGVVVFIDDRPTYLAGTDLENYLRSLPSETLDKIEIMTNPPAKYESAGNAGVINIRTKKLAVEAFNGNLNLSYGRGKMGKTSNSLNLNYRKNKLNVFATLSQTAQNNFTDLNIERRYKTEGNQLESMFSQYSYLLRGFESYSAKIGLDFYATPSTTLGFVVNGLTRPSDNDTDNTSRLRDANGQLTSTIVADNVSQNEFQNGSVNLNLRHEFGKTGRSLAADVDYLVYKTDADQLYKNFLYGSGGELTGQDQLDGSLPARIDIYTAKSDYRHPLKNGVNVEMGAKASYIKTDNKADYLATVGGTTSPDFNLSNHFKYRENINAGYLNLNKDFKQWALQAGLRLENTVSKGHQLGNAEKKDSSFSRNYTHLFPTLYLQYKLDTAGAKSVTFSYGKRIDRPVFQDLNPFLSPLDKLTYYSGNPFLQPTISHNLEVSYTHNLVTASARYSRSTDLINETIEIVKEREDDGQLVNRYYSRPGNLRLGESFVVSLNATHNPVKWLRANLYVELSHNRFDSKLYDTYLKTSGNFFYASLNNQITLKKGWSAEVSGQYRTDLIYTQFKVGGYWQANAGVQKRFMQEKATLRLNVADIFYTRITNGVINNLVNTEAWWRNAGDSRVVTLSFSYRFGKTAQNQRQRETGGSESEQNRVRN</sequence>
<accession>A0A3M9N0Z0</accession>
<evidence type="ECO:0000256" key="1">
    <source>
        <dbReference type="ARBA" id="ARBA00004442"/>
    </source>
</evidence>
<feature type="domain" description="Outer membrane protein beta-barrel" evidence="7">
    <location>
        <begin position="382"/>
        <end position="797"/>
    </location>
</feature>
<dbReference type="Gene3D" id="2.170.130.10">
    <property type="entry name" value="TonB-dependent receptor, plug domain"/>
    <property type="match status" value="1"/>
</dbReference>
<dbReference type="RefSeq" id="WP_123124967.1">
    <property type="nucleotide sequence ID" value="NZ_RJJD01000001.1"/>
</dbReference>
<feature type="signal peptide" evidence="5">
    <location>
        <begin position="1"/>
        <end position="19"/>
    </location>
</feature>
<dbReference type="AlphaFoldDB" id="A0A3M9N0Z0"/>
<dbReference type="InterPro" id="IPR041700">
    <property type="entry name" value="OMP_b-brl_3"/>
</dbReference>
<dbReference type="SUPFAM" id="SSF56935">
    <property type="entry name" value="Porins"/>
    <property type="match status" value="1"/>
</dbReference>
<dbReference type="Pfam" id="PF14905">
    <property type="entry name" value="OMP_b-brl_3"/>
    <property type="match status" value="1"/>
</dbReference>
<evidence type="ECO:0000259" key="7">
    <source>
        <dbReference type="Pfam" id="PF14905"/>
    </source>
</evidence>
<dbReference type="InterPro" id="IPR037066">
    <property type="entry name" value="Plug_dom_sf"/>
</dbReference>
<feature type="domain" description="TonB-dependent receptor plug" evidence="6">
    <location>
        <begin position="132"/>
        <end position="224"/>
    </location>
</feature>
<evidence type="ECO:0000259" key="6">
    <source>
        <dbReference type="Pfam" id="PF07715"/>
    </source>
</evidence>
<gene>
    <name evidence="8" type="ORF">EFB08_00560</name>
</gene>
<keyword evidence="3" id="KW-0998">Cell outer membrane</keyword>
<dbReference type="InterPro" id="IPR012910">
    <property type="entry name" value="Plug_dom"/>
</dbReference>
<dbReference type="EMBL" id="RJJD01000001">
    <property type="protein sequence ID" value="RNI31065.1"/>
    <property type="molecule type" value="Genomic_DNA"/>
</dbReference>